<dbReference type="InterPro" id="IPR019519">
    <property type="entry name" value="Elp5"/>
</dbReference>
<dbReference type="OrthoDB" id="543649at2759"/>
<name>A0A150G4L1_GONPE</name>
<evidence type="ECO:0000313" key="10">
    <source>
        <dbReference type="Proteomes" id="UP000075714"/>
    </source>
</evidence>
<keyword evidence="8" id="KW-0539">Nucleus</keyword>
<evidence type="ECO:0000256" key="2">
    <source>
        <dbReference type="ARBA" id="ARBA00004496"/>
    </source>
</evidence>
<comment type="similarity">
    <text evidence="4">Belongs to the ELP5 family.</text>
</comment>
<dbReference type="EMBL" id="LSYV01000063">
    <property type="protein sequence ID" value="KXZ44758.1"/>
    <property type="molecule type" value="Genomic_DNA"/>
</dbReference>
<comment type="caution">
    <text evidence="9">The sequence shown here is derived from an EMBL/GenBank/DDBJ whole genome shotgun (WGS) entry which is preliminary data.</text>
</comment>
<evidence type="ECO:0000256" key="3">
    <source>
        <dbReference type="ARBA" id="ARBA00005043"/>
    </source>
</evidence>
<dbReference type="PANTHER" id="PTHR15641">
    <property type="entry name" value="ELONGATOR COMPLEX PROTEIN 5"/>
    <property type="match status" value="1"/>
</dbReference>
<evidence type="ECO:0000256" key="1">
    <source>
        <dbReference type="ARBA" id="ARBA00004123"/>
    </source>
</evidence>
<evidence type="ECO:0000313" key="9">
    <source>
        <dbReference type="EMBL" id="KXZ44758.1"/>
    </source>
</evidence>
<comment type="subcellular location">
    <subcellularLocation>
        <location evidence="2">Cytoplasm</location>
    </subcellularLocation>
    <subcellularLocation>
        <location evidence="1">Nucleus</location>
    </subcellularLocation>
</comment>
<reference evidence="10" key="1">
    <citation type="journal article" date="2016" name="Nat. Commun.">
        <title>The Gonium pectorale genome demonstrates co-option of cell cycle regulation during the evolution of multicellularity.</title>
        <authorList>
            <person name="Hanschen E.R."/>
            <person name="Marriage T.N."/>
            <person name="Ferris P.J."/>
            <person name="Hamaji T."/>
            <person name="Toyoda A."/>
            <person name="Fujiyama A."/>
            <person name="Neme R."/>
            <person name="Noguchi H."/>
            <person name="Minakuchi Y."/>
            <person name="Suzuki M."/>
            <person name="Kawai-Toyooka H."/>
            <person name="Smith D.R."/>
            <person name="Sparks H."/>
            <person name="Anderson J."/>
            <person name="Bakaric R."/>
            <person name="Luria V."/>
            <person name="Karger A."/>
            <person name="Kirschner M.W."/>
            <person name="Durand P.M."/>
            <person name="Michod R.E."/>
            <person name="Nozaki H."/>
            <person name="Olson B.J."/>
        </authorList>
    </citation>
    <scope>NUCLEOTIDE SEQUENCE [LARGE SCALE GENOMIC DNA]</scope>
    <source>
        <strain evidence="10">NIES-2863</strain>
    </source>
</reference>
<organism evidence="9 10">
    <name type="scientific">Gonium pectorale</name>
    <name type="common">Green alga</name>
    <dbReference type="NCBI Taxonomy" id="33097"/>
    <lineage>
        <taxon>Eukaryota</taxon>
        <taxon>Viridiplantae</taxon>
        <taxon>Chlorophyta</taxon>
        <taxon>core chlorophytes</taxon>
        <taxon>Chlorophyceae</taxon>
        <taxon>CS clade</taxon>
        <taxon>Chlamydomonadales</taxon>
        <taxon>Volvocaceae</taxon>
        <taxon>Gonium</taxon>
    </lineage>
</organism>
<keyword evidence="6" id="KW-0963">Cytoplasm</keyword>
<comment type="pathway">
    <text evidence="3">tRNA modification; 5-methoxycarbonylmethyl-2-thiouridine-tRNA biosynthesis.</text>
</comment>
<sequence length="256" mass="25658">MHPERVVFAARRLSSCTLELSALSALQSELAARAVGAPALAGRLDCRVKRRTGRVKVDSELYALLPAQAGEAGPGPYQLRLFPAPPFLDLPDPKSLVKLQPLASTAAATTGASSSAQPAAPVAAATGAAGAAAATAGRANGGGGGAAQPLGLLGGVATEEQLARAVGSSMRLTLTEEERRAKAAVVLPYQHQGQQRGPTAGAYAAGDHAAYLPPAAGGVGPAAGGSGQQALGHILYVRDSGSEADSDQELDEDLDI</sequence>
<dbReference type="Proteomes" id="UP000075714">
    <property type="component" value="Unassembled WGS sequence"/>
</dbReference>
<dbReference type="GO" id="GO:0000049">
    <property type="term" value="F:tRNA binding"/>
    <property type="evidence" value="ECO:0007669"/>
    <property type="project" value="TreeGrafter"/>
</dbReference>
<dbReference type="GO" id="GO:0005829">
    <property type="term" value="C:cytosol"/>
    <property type="evidence" value="ECO:0007669"/>
    <property type="project" value="TreeGrafter"/>
</dbReference>
<dbReference type="GO" id="GO:0002098">
    <property type="term" value="P:tRNA wobble uridine modification"/>
    <property type="evidence" value="ECO:0007669"/>
    <property type="project" value="InterPro"/>
</dbReference>
<gene>
    <name evidence="9" type="ORF">GPECTOR_62g873</name>
</gene>
<dbReference type="STRING" id="33097.A0A150G4L1"/>
<evidence type="ECO:0000256" key="4">
    <source>
        <dbReference type="ARBA" id="ARBA00009567"/>
    </source>
</evidence>
<dbReference type="UniPathway" id="UPA00988"/>
<keyword evidence="7" id="KW-0819">tRNA processing</keyword>
<evidence type="ECO:0000256" key="7">
    <source>
        <dbReference type="ARBA" id="ARBA00022694"/>
    </source>
</evidence>
<keyword evidence="10" id="KW-1185">Reference proteome</keyword>
<accession>A0A150G4L1</accession>
<dbReference type="AlphaFoldDB" id="A0A150G4L1"/>
<dbReference type="GO" id="GO:0005634">
    <property type="term" value="C:nucleus"/>
    <property type="evidence" value="ECO:0007669"/>
    <property type="project" value="UniProtKB-SubCell"/>
</dbReference>
<evidence type="ECO:0000256" key="8">
    <source>
        <dbReference type="ARBA" id="ARBA00023242"/>
    </source>
</evidence>
<proteinExistence type="inferred from homology"/>
<dbReference type="PANTHER" id="PTHR15641:SF1">
    <property type="entry name" value="ELONGATOR COMPLEX PROTEIN 5"/>
    <property type="match status" value="1"/>
</dbReference>
<protein>
    <recommendedName>
        <fullName evidence="5">Elongator complex protein 5</fullName>
    </recommendedName>
</protein>
<dbReference type="GO" id="GO:0033588">
    <property type="term" value="C:elongator holoenzyme complex"/>
    <property type="evidence" value="ECO:0007669"/>
    <property type="project" value="InterPro"/>
</dbReference>
<evidence type="ECO:0000256" key="6">
    <source>
        <dbReference type="ARBA" id="ARBA00022490"/>
    </source>
</evidence>
<evidence type="ECO:0000256" key="5">
    <source>
        <dbReference type="ARBA" id="ARBA00020264"/>
    </source>
</evidence>